<evidence type="ECO:0000256" key="6">
    <source>
        <dbReference type="SAM" id="MobiDB-lite"/>
    </source>
</evidence>
<protein>
    <submittedName>
        <fullName evidence="9">Transposase</fullName>
    </submittedName>
</protein>
<dbReference type="EMBL" id="CABPSL010000004">
    <property type="protein sequence ID" value="VVD92612.1"/>
    <property type="molecule type" value="Genomic_DNA"/>
</dbReference>
<evidence type="ECO:0000256" key="1">
    <source>
        <dbReference type="ARBA" id="ARBA00003544"/>
    </source>
</evidence>
<dbReference type="InterPro" id="IPR002559">
    <property type="entry name" value="Transposase_11"/>
</dbReference>
<evidence type="ECO:0000313" key="9">
    <source>
        <dbReference type="EMBL" id="VVD92612.1"/>
    </source>
</evidence>
<dbReference type="OrthoDB" id="111180at2"/>
<feature type="compositionally biased region" description="Basic and acidic residues" evidence="6">
    <location>
        <begin position="182"/>
        <end position="201"/>
    </location>
</feature>
<reference evidence="9 10" key="1">
    <citation type="submission" date="2019-08" db="EMBL/GenBank/DDBJ databases">
        <authorList>
            <person name="Peeters C."/>
        </authorList>
    </citation>
    <scope>NUCLEOTIDE SEQUENCE [LARGE SCALE GENOMIC DNA]</scope>
    <source>
        <strain evidence="9 10">LMG 31106</strain>
    </source>
</reference>
<evidence type="ECO:0000259" key="8">
    <source>
        <dbReference type="Pfam" id="PF05598"/>
    </source>
</evidence>
<feature type="domain" description="Transposase IS4-like" evidence="7">
    <location>
        <begin position="209"/>
        <end position="355"/>
    </location>
</feature>
<dbReference type="AlphaFoldDB" id="A0A5E4TZG7"/>
<gene>
    <name evidence="9" type="ORF">PCE31106_01695</name>
</gene>
<evidence type="ECO:0000259" key="7">
    <source>
        <dbReference type="Pfam" id="PF01609"/>
    </source>
</evidence>
<dbReference type="InterPro" id="IPR047959">
    <property type="entry name" value="Transpos_IS5"/>
</dbReference>
<keyword evidence="3" id="KW-0815">Transposition</keyword>
<dbReference type="GO" id="GO:0003677">
    <property type="term" value="F:DNA binding"/>
    <property type="evidence" value="ECO:0007669"/>
    <property type="project" value="UniProtKB-KW"/>
</dbReference>
<dbReference type="GO" id="GO:0004803">
    <property type="term" value="F:transposase activity"/>
    <property type="evidence" value="ECO:0007669"/>
    <property type="project" value="InterPro"/>
</dbReference>
<dbReference type="NCBIfam" id="NF033581">
    <property type="entry name" value="transpos_IS5_4"/>
    <property type="match status" value="1"/>
</dbReference>
<organism evidence="9 10">
    <name type="scientific">Pandoraea cepalis</name>
    <dbReference type="NCBI Taxonomy" id="2508294"/>
    <lineage>
        <taxon>Bacteria</taxon>
        <taxon>Pseudomonadati</taxon>
        <taxon>Pseudomonadota</taxon>
        <taxon>Betaproteobacteria</taxon>
        <taxon>Burkholderiales</taxon>
        <taxon>Burkholderiaceae</taxon>
        <taxon>Pandoraea</taxon>
    </lineage>
</organism>
<evidence type="ECO:0000256" key="2">
    <source>
        <dbReference type="ARBA" id="ARBA00010075"/>
    </source>
</evidence>
<dbReference type="RefSeq" id="WP_150562993.1">
    <property type="nucleotide sequence ID" value="NZ_CABPSL010000004.1"/>
</dbReference>
<evidence type="ECO:0000256" key="5">
    <source>
        <dbReference type="ARBA" id="ARBA00023172"/>
    </source>
</evidence>
<proteinExistence type="inferred from homology"/>
<name>A0A5E4TZG7_9BURK</name>
<evidence type="ECO:0000256" key="3">
    <source>
        <dbReference type="ARBA" id="ARBA00022578"/>
    </source>
</evidence>
<dbReference type="PANTHER" id="PTHR35604:SF2">
    <property type="entry name" value="TRANSPOSASE INSH FOR INSERTION SEQUENCE ELEMENT IS5A-RELATED"/>
    <property type="match status" value="1"/>
</dbReference>
<dbReference type="Proteomes" id="UP000384354">
    <property type="component" value="Unassembled WGS sequence"/>
</dbReference>
<dbReference type="Pfam" id="PF05598">
    <property type="entry name" value="DUF772"/>
    <property type="match status" value="1"/>
</dbReference>
<evidence type="ECO:0000256" key="4">
    <source>
        <dbReference type="ARBA" id="ARBA00023125"/>
    </source>
</evidence>
<feature type="domain" description="Transposase InsH N-terminal" evidence="8">
    <location>
        <begin position="16"/>
        <end position="117"/>
    </location>
</feature>
<sequence>MRGTDTFTESLFTMRKLEDFVPARHPLREIRKTANAALDKLGPTLTAMYAAEVKGGRPSIAPEKLLRAMLLQVLFSVRSERQLMEQVHYNLLFRWFIGLSMDDAVWVPTVFTKNRERLIKHDAVIKFFNEVVDIAHKRDLLSGEHFSVDGTLIQAWAGHKSFVPKDDKPDADGGGAPAGDFKGQRRSNDTHESKSDGDARLYRKGNTASELRYMGHTLSDNRHGLIASAMVTQADGFAEREAAKAMISDARQALGDDEREMTLGADKGYDAKEFIDACMSMKVTPHVAQNTSGRKSAVPDEIAQTQGYATSQRKRKLIEQGFGWAKTVGGIRQVMVRGLERVDQMFVLTMAAYNLVRMRSLGQVRLQAAQ</sequence>
<keyword evidence="5" id="KW-0233">DNA recombination</keyword>
<feature type="region of interest" description="Disordered" evidence="6">
    <location>
        <begin position="164"/>
        <end position="202"/>
    </location>
</feature>
<dbReference type="InterPro" id="IPR008490">
    <property type="entry name" value="Transposase_InsH_N"/>
</dbReference>
<keyword evidence="4" id="KW-0238">DNA-binding</keyword>
<dbReference type="Pfam" id="PF01609">
    <property type="entry name" value="DDE_Tnp_1"/>
    <property type="match status" value="1"/>
</dbReference>
<dbReference type="GO" id="GO:0006313">
    <property type="term" value="P:DNA transposition"/>
    <property type="evidence" value="ECO:0007669"/>
    <property type="project" value="InterPro"/>
</dbReference>
<dbReference type="PANTHER" id="PTHR35604">
    <property type="entry name" value="TRANSPOSASE INSH FOR INSERTION SEQUENCE ELEMENT IS5A-RELATED"/>
    <property type="match status" value="1"/>
</dbReference>
<comment type="function">
    <text evidence="1">Involved in the transposition of the insertion sequence IS5.</text>
</comment>
<accession>A0A5E4TZG7</accession>
<evidence type="ECO:0000313" key="10">
    <source>
        <dbReference type="Proteomes" id="UP000384354"/>
    </source>
</evidence>
<comment type="similarity">
    <text evidence="2">Belongs to the transposase 11 family.</text>
</comment>